<dbReference type="Proteomes" id="UP001066276">
    <property type="component" value="Chromosome 7"/>
</dbReference>
<dbReference type="AlphaFoldDB" id="A0AAV7PNX7"/>
<keyword evidence="2" id="KW-1185">Reference proteome</keyword>
<organism evidence="1 2">
    <name type="scientific">Pleurodeles waltl</name>
    <name type="common">Iberian ribbed newt</name>
    <dbReference type="NCBI Taxonomy" id="8319"/>
    <lineage>
        <taxon>Eukaryota</taxon>
        <taxon>Metazoa</taxon>
        <taxon>Chordata</taxon>
        <taxon>Craniata</taxon>
        <taxon>Vertebrata</taxon>
        <taxon>Euteleostomi</taxon>
        <taxon>Amphibia</taxon>
        <taxon>Batrachia</taxon>
        <taxon>Caudata</taxon>
        <taxon>Salamandroidea</taxon>
        <taxon>Salamandridae</taxon>
        <taxon>Pleurodelinae</taxon>
        <taxon>Pleurodeles</taxon>
    </lineage>
</organism>
<reference evidence="1" key="1">
    <citation type="journal article" date="2022" name="bioRxiv">
        <title>Sequencing and chromosome-scale assembly of the giantPleurodeles waltlgenome.</title>
        <authorList>
            <person name="Brown T."/>
            <person name="Elewa A."/>
            <person name="Iarovenko S."/>
            <person name="Subramanian E."/>
            <person name="Araus A.J."/>
            <person name="Petzold A."/>
            <person name="Susuki M."/>
            <person name="Suzuki K.-i.T."/>
            <person name="Hayashi T."/>
            <person name="Toyoda A."/>
            <person name="Oliveira C."/>
            <person name="Osipova E."/>
            <person name="Leigh N.D."/>
            <person name="Simon A."/>
            <person name="Yun M.H."/>
        </authorList>
    </citation>
    <scope>NUCLEOTIDE SEQUENCE</scope>
    <source>
        <strain evidence="1">20211129_DDA</strain>
        <tissue evidence="1">Liver</tissue>
    </source>
</reference>
<comment type="caution">
    <text evidence="1">The sequence shown here is derived from an EMBL/GenBank/DDBJ whole genome shotgun (WGS) entry which is preliminary data.</text>
</comment>
<evidence type="ECO:0000313" key="1">
    <source>
        <dbReference type="EMBL" id="KAJ1128755.1"/>
    </source>
</evidence>
<proteinExistence type="predicted"/>
<dbReference type="EMBL" id="JANPWB010000011">
    <property type="protein sequence ID" value="KAJ1128755.1"/>
    <property type="molecule type" value="Genomic_DNA"/>
</dbReference>
<protein>
    <submittedName>
        <fullName evidence="1">Uncharacterized protein</fullName>
    </submittedName>
</protein>
<accession>A0AAV7PNX7</accession>
<gene>
    <name evidence="1" type="ORF">NDU88_007130</name>
</gene>
<sequence length="87" mass="9825">MPSERILLGYVNGHKESEGEVSLVKVGFYRVTRPFIALFHFCRRVAAFFQFSAALLARVPFLVPAFQTAVSEQRGFILCQRDSETAV</sequence>
<evidence type="ECO:0000313" key="2">
    <source>
        <dbReference type="Proteomes" id="UP001066276"/>
    </source>
</evidence>
<name>A0AAV7PNX7_PLEWA</name>